<feature type="transmembrane region" description="Helical" evidence="8">
    <location>
        <begin position="491"/>
        <end position="512"/>
    </location>
</feature>
<evidence type="ECO:0000256" key="2">
    <source>
        <dbReference type="ARBA" id="ARBA00005658"/>
    </source>
</evidence>
<dbReference type="GO" id="GO:0005886">
    <property type="term" value="C:plasma membrane"/>
    <property type="evidence" value="ECO:0007669"/>
    <property type="project" value="UniProtKB-SubCell"/>
</dbReference>
<dbReference type="Proteomes" id="UP000190285">
    <property type="component" value="Unassembled WGS sequence"/>
</dbReference>
<evidence type="ECO:0000256" key="7">
    <source>
        <dbReference type="ARBA" id="ARBA00023136"/>
    </source>
</evidence>
<dbReference type="Pfam" id="PF02028">
    <property type="entry name" value="BCCT"/>
    <property type="match status" value="1"/>
</dbReference>
<reference evidence="9 10" key="1">
    <citation type="submission" date="2017-02" db="EMBL/GenBank/DDBJ databases">
        <authorList>
            <person name="Peterson S.W."/>
        </authorList>
    </citation>
    <scope>NUCLEOTIDE SEQUENCE [LARGE SCALE GENOMIC DNA]</scope>
    <source>
        <strain evidence="9 10">M1</strain>
    </source>
</reference>
<sequence length="545" mass="60184">MKGEKGNANVKRHNIRWEVFIPGYIVIGGAAILGIVNKDVLTKSVMDFFFWSLRNFGWLFQWTVMISFVFTAIMMFSKYGNIRLGGKNAKPKFKFATWFAMTLTGGVATGIVTWGVNEPLIYYGNVWGELDTLGIQANTSQAAIFAIARSFYNWTFIPYAIYAFCGLLVAYIYFNKRERLAVTSTLKPLFGEKVTKGWFSGIIDMLSMLGLAIGITTGLTMCITLVMTGLKEAYNVKNSLSLFIIIGIFIICMFTFSSYLGLEKGLAKLSSLNAWFYYFLLALLLITGPTIYIMRIGTAGLAEWLQNFFRWGLDPIDIGGEALTMSWTLYDWAFWVGFAPVTGIFLAMISYGRTIREYMIVNWILPSVFGMIWFSIWGGSAIHMQITGAVDLIQVINDGGAVAALWTFLGNLPFGIGKIIVPFNMLVILVTFITAADATLTNIGSMCVKDVPIGTEPPGLIKIVWGVALGVVAIVMAAFGGGVQGVDGVKALAAASGFVVLFIFAIQLVSFFKCWFMDRIITEPDEELPNERASEKKSDSDVANI</sequence>
<evidence type="ECO:0000256" key="4">
    <source>
        <dbReference type="ARBA" id="ARBA00022475"/>
    </source>
</evidence>
<gene>
    <name evidence="9" type="ORF">SAMN02194393_02227</name>
</gene>
<comment type="subcellular location">
    <subcellularLocation>
        <location evidence="1">Cell membrane</location>
        <topology evidence="1">Multi-pass membrane protein</topology>
    </subcellularLocation>
</comment>
<dbReference type="PANTHER" id="PTHR30047">
    <property type="entry name" value="HIGH-AFFINITY CHOLINE TRANSPORT PROTEIN-RELATED"/>
    <property type="match status" value="1"/>
</dbReference>
<proteinExistence type="inferred from homology"/>
<dbReference type="PANTHER" id="PTHR30047:SF7">
    <property type="entry name" value="HIGH-AFFINITY CHOLINE TRANSPORT PROTEIN"/>
    <property type="match status" value="1"/>
</dbReference>
<feature type="transmembrane region" description="Helical" evidence="8">
    <location>
        <begin position="206"/>
        <end position="228"/>
    </location>
</feature>
<feature type="transmembrane region" description="Helical" evidence="8">
    <location>
        <begin position="156"/>
        <end position="174"/>
    </location>
</feature>
<evidence type="ECO:0000256" key="5">
    <source>
        <dbReference type="ARBA" id="ARBA00022692"/>
    </source>
</evidence>
<dbReference type="STRING" id="36842.SAMN02194393_02227"/>
<comment type="similarity">
    <text evidence="2">Belongs to the BCCT transporter (TC 2.A.15) family.</text>
</comment>
<organism evidence="9 10">
    <name type="scientific">Maledivibacter halophilus</name>
    <dbReference type="NCBI Taxonomy" id="36842"/>
    <lineage>
        <taxon>Bacteria</taxon>
        <taxon>Bacillati</taxon>
        <taxon>Bacillota</taxon>
        <taxon>Clostridia</taxon>
        <taxon>Peptostreptococcales</taxon>
        <taxon>Caminicellaceae</taxon>
        <taxon>Maledivibacter</taxon>
    </lineage>
</organism>
<feature type="transmembrane region" description="Helical" evidence="8">
    <location>
        <begin position="96"/>
        <end position="116"/>
    </location>
</feature>
<accession>A0A1T5KZJ3</accession>
<protein>
    <submittedName>
        <fullName evidence="9">BCCT, betaine/carnitine/choline family transporter</fullName>
    </submittedName>
</protein>
<keyword evidence="6 8" id="KW-1133">Transmembrane helix</keyword>
<dbReference type="EMBL" id="FUZT01000005">
    <property type="protein sequence ID" value="SKC69252.1"/>
    <property type="molecule type" value="Genomic_DNA"/>
</dbReference>
<feature type="transmembrane region" description="Helical" evidence="8">
    <location>
        <begin position="460"/>
        <end position="479"/>
    </location>
</feature>
<feature type="transmembrane region" description="Helical" evidence="8">
    <location>
        <begin position="274"/>
        <end position="294"/>
    </location>
</feature>
<keyword evidence="5 8" id="KW-0812">Transmembrane</keyword>
<evidence type="ECO:0000313" key="10">
    <source>
        <dbReference type="Proteomes" id="UP000190285"/>
    </source>
</evidence>
<feature type="transmembrane region" description="Helical" evidence="8">
    <location>
        <begin position="56"/>
        <end position="76"/>
    </location>
</feature>
<dbReference type="InterPro" id="IPR000060">
    <property type="entry name" value="BCCT_transptr"/>
</dbReference>
<evidence type="ECO:0000256" key="8">
    <source>
        <dbReference type="SAM" id="Phobius"/>
    </source>
</evidence>
<evidence type="ECO:0000313" key="9">
    <source>
        <dbReference type="EMBL" id="SKC69252.1"/>
    </source>
</evidence>
<feature type="transmembrane region" description="Helical" evidence="8">
    <location>
        <begin position="363"/>
        <end position="382"/>
    </location>
</feature>
<evidence type="ECO:0000256" key="1">
    <source>
        <dbReference type="ARBA" id="ARBA00004651"/>
    </source>
</evidence>
<dbReference type="GO" id="GO:0022857">
    <property type="term" value="F:transmembrane transporter activity"/>
    <property type="evidence" value="ECO:0007669"/>
    <property type="project" value="InterPro"/>
</dbReference>
<feature type="transmembrane region" description="Helical" evidence="8">
    <location>
        <begin position="240"/>
        <end position="262"/>
    </location>
</feature>
<dbReference type="AlphaFoldDB" id="A0A1T5KZJ3"/>
<evidence type="ECO:0000256" key="6">
    <source>
        <dbReference type="ARBA" id="ARBA00022989"/>
    </source>
</evidence>
<keyword evidence="10" id="KW-1185">Reference proteome</keyword>
<keyword evidence="4" id="KW-1003">Cell membrane</keyword>
<name>A0A1T5KZJ3_9FIRM</name>
<evidence type="ECO:0000256" key="3">
    <source>
        <dbReference type="ARBA" id="ARBA00022448"/>
    </source>
</evidence>
<feature type="transmembrane region" description="Helical" evidence="8">
    <location>
        <begin position="419"/>
        <end position="440"/>
    </location>
</feature>
<keyword evidence="7 8" id="KW-0472">Membrane</keyword>
<feature type="transmembrane region" description="Helical" evidence="8">
    <location>
        <begin position="20"/>
        <end position="36"/>
    </location>
</feature>
<keyword evidence="3" id="KW-0813">Transport</keyword>
<feature type="transmembrane region" description="Helical" evidence="8">
    <location>
        <begin position="332"/>
        <end position="351"/>
    </location>
</feature>
<dbReference type="RefSeq" id="WP_079491664.1">
    <property type="nucleotide sequence ID" value="NZ_FUZT01000005.1"/>
</dbReference>
<dbReference type="OrthoDB" id="9775735at2"/>